<feature type="region of interest" description="Disordered" evidence="1">
    <location>
        <begin position="1"/>
        <end position="33"/>
    </location>
</feature>
<name>A0AAV2J4I6_KNICA</name>
<keyword evidence="3" id="KW-1185">Reference proteome</keyword>
<proteinExistence type="predicted"/>
<protein>
    <submittedName>
        <fullName evidence="2">Uncharacterized protein</fullName>
    </submittedName>
</protein>
<dbReference type="EMBL" id="OZ035832">
    <property type="protein sequence ID" value="CAL1570937.1"/>
    <property type="molecule type" value="Genomic_DNA"/>
</dbReference>
<dbReference type="Proteomes" id="UP001497482">
    <property type="component" value="Chromosome 10"/>
</dbReference>
<sequence length="93" mass="9846">MARAGSGPPRRDALGLLSRDVSHGSGSQRHEPATLNQRLAVVPSPAPVHLKLMMETDCSVKEVSALLLCSVLITVTMHQVVLGDHGQRASNGK</sequence>
<evidence type="ECO:0000313" key="2">
    <source>
        <dbReference type="EMBL" id="CAL1570937.1"/>
    </source>
</evidence>
<organism evidence="2 3">
    <name type="scientific">Knipowitschia caucasica</name>
    <name type="common">Caucasian dwarf goby</name>
    <name type="synonym">Pomatoschistus caucasicus</name>
    <dbReference type="NCBI Taxonomy" id="637954"/>
    <lineage>
        <taxon>Eukaryota</taxon>
        <taxon>Metazoa</taxon>
        <taxon>Chordata</taxon>
        <taxon>Craniata</taxon>
        <taxon>Vertebrata</taxon>
        <taxon>Euteleostomi</taxon>
        <taxon>Actinopterygii</taxon>
        <taxon>Neopterygii</taxon>
        <taxon>Teleostei</taxon>
        <taxon>Neoteleostei</taxon>
        <taxon>Acanthomorphata</taxon>
        <taxon>Gobiaria</taxon>
        <taxon>Gobiiformes</taxon>
        <taxon>Gobioidei</taxon>
        <taxon>Gobiidae</taxon>
        <taxon>Gobiinae</taxon>
        <taxon>Knipowitschia</taxon>
    </lineage>
</organism>
<dbReference type="AlphaFoldDB" id="A0AAV2J4I6"/>
<evidence type="ECO:0000256" key="1">
    <source>
        <dbReference type="SAM" id="MobiDB-lite"/>
    </source>
</evidence>
<reference evidence="2 3" key="1">
    <citation type="submission" date="2024-04" db="EMBL/GenBank/DDBJ databases">
        <authorList>
            <person name="Waldvogel A.-M."/>
            <person name="Schoenle A."/>
        </authorList>
    </citation>
    <scope>NUCLEOTIDE SEQUENCE [LARGE SCALE GENOMIC DNA]</scope>
</reference>
<evidence type="ECO:0000313" key="3">
    <source>
        <dbReference type="Proteomes" id="UP001497482"/>
    </source>
</evidence>
<accession>A0AAV2J4I6</accession>
<gene>
    <name evidence="2" type="ORF">KC01_LOCUS3137</name>
</gene>